<reference evidence="6" key="1">
    <citation type="journal article" date="2020" name="mSystems">
        <title>Genome- and Community-Level Interaction Insights into Carbon Utilization and Element Cycling Functions of Hydrothermarchaeota in Hydrothermal Sediment.</title>
        <authorList>
            <person name="Zhou Z."/>
            <person name="Liu Y."/>
            <person name="Xu W."/>
            <person name="Pan J."/>
            <person name="Luo Z.H."/>
            <person name="Li M."/>
        </authorList>
    </citation>
    <scope>NUCLEOTIDE SEQUENCE [LARGE SCALE GENOMIC DNA]</scope>
    <source>
        <strain evidence="6">SpSt-579</strain>
    </source>
</reference>
<dbReference type="PROSITE" id="PS00070">
    <property type="entry name" value="ALDEHYDE_DEHYDR_CYS"/>
    <property type="match status" value="1"/>
</dbReference>
<dbReference type="SUPFAM" id="SSF53720">
    <property type="entry name" value="ALDH-like"/>
    <property type="match status" value="1"/>
</dbReference>
<dbReference type="InterPro" id="IPR015590">
    <property type="entry name" value="Aldehyde_DH_dom"/>
</dbReference>
<dbReference type="FunFam" id="3.40.605.10:FF:000007">
    <property type="entry name" value="NAD/NADP-dependent betaine aldehyde dehydrogenase"/>
    <property type="match status" value="1"/>
</dbReference>
<evidence type="ECO:0000313" key="6">
    <source>
        <dbReference type="EMBL" id="HGT70940.1"/>
    </source>
</evidence>
<organism evidence="6">
    <name type="scientific">candidate division CPR3 bacterium</name>
    <dbReference type="NCBI Taxonomy" id="2268181"/>
    <lineage>
        <taxon>Bacteria</taxon>
        <taxon>Bacteria division CPR3</taxon>
    </lineage>
</organism>
<dbReference type="InterPro" id="IPR016163">
    <property type="entry name" value="Ald_DH_C"/>
</dbReference>
<evidence type="ECO:0000256" key="2">
    <source>
        <dbReference type="ARBA" id="ARBA00023002"/>
    </source>
</evidence>
<name>A0A7C4R493_UNCC3</name>
<comment type="caution">
    <text evidence="6">The sequence shown here is derived from an EMBL/GenBank/DDBJ whole genome shotgun (WGS) entry which is preliminary data.</text>
</comment>
<dbReference type="AlphaFoldDB" id="A0A7C4R493"/>
<feature type="domain" description="Aldehyde dehydrogenase" evidence="5">
    <location>
        <begin position="22"/>
        <end position="485"/>
    </location>
</feature>
<dbReference type="EMBL" id="DSYQ01000006">
    <property type="protein sequence ID" value="HGT70940.1"/>
    <property type="molecule type" value="Genomic_DNA"/>
</dbReference>
<dbReference type="Pfam" id="PF00171">
    <property type="entry name" value="Aldedh"/>
    <property type="match status" value="1"/>
</dbReference>
<feature type="active site" evidence="3">
    <location>
        <position position="262"/>
    </location>
</feature>
<keyword evidence="2 4" id="KW-0560">Oxidoreductase</keyword>
<sequence>MSDFFNEIKEGDEYKYFCDGRWLKSESNQLIPIHSPIDGDLIGNVQAVTKEEINRVIDKAKEAQKIWSNYPVDDRASILKIAADLIRANAEELANMKTFEIGKIKSSAFSSVMRSADIVSYTADQIEIINYREVLYSGDFVNSNDKKTSFISREPLGVVLAISPFNYPINLAVTKIAPALLAGNSVIVKGASQGTISTAMLVEIFNKAGVPKGVINFVSGKGSEIGDYLVSHKKVNMITFTGSSEVGKNLAIKAGLKPLILELGGKDAALVLPDADINLAASQIADGAFSYAGQRCTAIKRVFVHPDVHDELVKKIIENIEVRYDKVGDPRNEETQMGPLISEKQTDFVQDLIFDAVESGAKIIHGGMRKANYMDATLLDGVTSDMRIAWEEQFGPVLPIITCGSVEEMIELHNKSQYGLGGSIFTSDIEKAKEIATKLQTGVVQINAKSERYPDNFPFLGVKDSGLGTQGIRWSIEAMMRLKSVVENK</sequence>
<proteinExistence type="inferred from homology"/>
<dbReference type="InterPro" id="IPR029510">
    <property type="entry name" value="Ald_DH_CS_GLU"/>
</dbReference>
<dbReference type="GO" id="GO:0008911">
    <property type="term" value="F:lactaldehyde dehydrogenase (NAD+) activity"/>
    <property type="evidence" value="ECO:0007669"/>
    <property type="project" value="TreeGrafter"/>
</dbReference>
<protein>
    <submittedName>
        <fullName evidence="6">Aldehyde dehydrogenase family protein</fullName>
    </submittedName>
</protein>
<evidence type="ECO:0000256" key="3">
    <source>
        <dbReference type="PROSITE-ProRule" id="PRU10007"/>
    </source>
</evidence>
<gene>
    <name evidence="6" type="ORF">ENT43_01635</name>
</gene>
<evidence type="ECO:0000256" key="4">
    <source>
        <dbReference type="RuleBase" id="RU003345"/>
    </source>
</evidence>
<dbReference type="InterPro" id="IPR016161">
    <property type="entry name" value="Ald_DH/histidinol_DH"/>
</dbReference>
<dbReference type="PANTHER" id="PTHR42991:SF1">
    <property type="entry name" value="ALDEHYDE DEHYDROGENASE"/>
    <property type="match status" value="1"/>
</dbReference>
<evidence type="ECO:0000259" key="5">
    <source>
        <dbReference type="Pfam" id="PF00171"/>
    </source>
</evidence>
<dbReference type="InterPro" id="IPR016160">
    <property type="entry name" value="Ald_DH_CS_CYS"/>
</dbReference>
<evidence type="ECO:0000256" key="1">
    <source>
        <dbReference type="ARBA" id="ARBA00009986"/>
    </source>
</evidence>
<dbReference type="InterPro" id="IPR051020">
    <property type="entry name" value="ALDH-related_metabolic_enz"/>
</dbReference>
<accession>A0A7C4R493</accession>
<dbReference type="PROSITE" id="PS00687">
    <property type="entry name" value="ALDEHYDE_DEHYDR_GLU"/>
    <property type="match status" value="1"/>
</dbReference>
<dbReference type="Gene3D" id="3.40.605.10">
    <property type="entry name" value="Aldehyde Dehydrogenase, Chain A, domain 1"/>
    <property type="match status" value="1"/>
</dbReference>
<dbReference type="PANTHER" id="PTHR42991">
    <property type="entry name" value="ALDEHYDE DEHYDROGENASE"/>
    <property type="match status" value="1"/>
</dbReference>
<comment type="similarity">
    <text evidence="1 4">Belongs to the aldehyde dehydrogenase family.</text>
</comment>
<dbReference type="FunFam" id="3.40.309.10:FF:000009">
    <property type="entry name" value="Aldehyde dehydrogenase A"/>
    <property type="match status" value="1"/>
</dbReference>
<dbReference type="Gene3D" id="3.40.309.10">
    <property type="entry name" value="Aldehyde Dehydrogenase, Chain A, domain 2"/>
    <property type="match status" value="1"/>
</dbReference>
<dbReference type="InterPro" id="IPR016162">
    <property type="entry name" value="Ald_DH_N"/>
</dbReference>